<feature type="domain" description="HTH lysR-type" evidence="6">
    <location>
        <begin position="2"/>
        <end position="59"/>
    </location>
</feature>
<dbReference type="Proteomes" id="UP000006640">
    <property type="component" value="Chromosome"/>
</dbReference>
<keyword evidence="8" id="KW-1185">Reference proteome</keyword>
<dbReference type="PROSITE" id="PS50931">
    <property type="entry name" value="HTH_LYSR"/>
    <property type="match status" value="1"/>
</dbReference>
<dbReference type="SUPFAM" id="SSF46785">
    <property type="entry name" value="Winged helix' DNA-binding domain"/>
    <property type="match status" value="1"/>
</dbReference>
<dbReference type="FunFam" id="1.10.10.10:FF:000001">
    <property type="entry name" value="LysR family transcriptional regulator"/>
    <property type="match status" value="1"/>
</dbReference>
<dbReference type="InterPro" id="IPR000847">
    <property type="entry name" value="LysR_HTH_N"/>
</dbReference>
<organism evidence="7 8">
    <name type="scientific">Thermobispora bispora (strain ATCC 19993 / DSM 43833 / CBS 139.67 / JCM 10125 / KCTC 9307 / NBRC 14880 / R51)</name>
    <dbReference type="NCBI Taxonomy" id="469371"/>
    <lineage>
        <taxon>Bacteria</taxon>
        <taxon>Bacillati</taxon>
        <taxon>Actinomycetota</taxon>
        <taxon>Actinomycetes</taxon>
        <taxon>Streptosporangiales</taxon>
        <taxon>Streptosporangiaceae</taxon>
        <taxon>Thermobispora</taxon>
    </lineage>
</organism>
<dbReference type="KEGG" id="tbi:Tbis_2567"/>
<keyword evidence="2" id="KW-0805">Transcription regulation</keyword>
<accession>D6Y574</accession>
<name>D6Y574_THEBD</name>
<dbReference type="AlphaFoldDB" id="D6Y574"/>
<dbReference type="InterPro" id="IPR036390">
    <property type="entry name" value="WH_DNA-bd_sf"/>
</dbReference>
<dbReference type="PANTHER" id="PTHR30346:SF29">
    <property type="entry name" value="LYSR SUBSTRATE-BINDING"/>
    <property type="match status" value="1"/>
</dbReference>
<reference evidence="7 8" key="1">
    <citation type="submission" date="2010-01" db="EMBL/GenBank/DDBJ databases">
        <title>The complete genome of Thermobispora bispora DSM 43833.</title>
        <authorList>
            <consortium name="US DOE Joint Genome Institute (JGI-PGF)"/>
            <person name="Lucas S."/>
            <person name="Copeland A."/>
            <person name="Lapidus A."/>
            <person name="Glavina del Rio T."/>
            <person name="Dalin E."/>
            <person name="Tice H."/>
            <person name="Bruce D."/>
            <person name="Goodwin L."/>
            <person name="Pitluck S."/>
            <person name="Kyrpides N."/>
            <person name="Mavromatis K."/>
            <person name="Ivanova N."/>
            <person name="Mikhailova N."/>
            <person name="Chertkov O."/>
            <person name="Brettin T."/>
            <person name="Detter J.C."/>
            <person name="Han C."/>
            <person name="Larimer F."/>
            <person name="Land M."/>
            <person name="Hauser L."/>
            <person name="Markowitz V."/>
            <person name="Cheng J.-F."/>
            <person name="Hugenholtz P."/>
            <person name="Woyke T."/>
            <person name="Wu D."/>
            <person name="Jando M."/>
            <person name="Schneider S."/>
            <person name="Klenk H.-P."/>
            <person name="Eisen J.A."/>
        </authorList>
    </citation>
    <scope>NUCLEOTIDE SEQUENCE [LARGE SCALE GENOMIC DNA]</scope>
    <source>
        <strain evidence="8">ATCC 19993 / DSM 43833 / CBS 139.67 / JCM 10125 / KCTC 9307 / NBRC 14880 / R51</strain>
    </source>
</reference>
<dbReference type="EMBL" id="CP001874">
    <property type="protein sequence ID" value="ADG89269.1"/>
    <property type="molecule type" value="Genomic_DNA"/>
</dbReference>
<dbReference type="GO" id="GO:0032993">
    <property type="term" value="C:protein-DNA complex"/>
    <property type="evidence" value="ECO:0007669"/>
    <property type="project" value="TreeGrafter"/>
</dbReference>
<dbReference type="Pfam" id="PF00126">
    <property type="entry name" value="HTH_1"/>
    <property type="match status" value="1"/>
</dbReference>
<dbReference type="InterPro" id="IPR036388">
    <property type="entry name" value="WH-like_DNA-bd_sf"/>
</dbReference>
<dbReference type="STRING" id="469371.Tbis_2567"/>
<evidence type="ECO:0000256" key="5">
    <source>
        <dbReference type="SAM" id="MobiDB-lite"/>
    </source>
</evidence>
<dbReference type="RefSeq" id="WP_013132802.1">
    <property type="nucleotide sequence ID" value="NC_014165.1"/>
</dbReference>
<feature type="region of interest" description="Disordered" evidence="5">
    <location>
        <begin position="310"/>
        <end position="338"/>
    </location>
</feature>
<dbReference type="eggNOG" id="COG0583">
    <property type="taxonomic scope" value="Bacteria"/>
</dbReference>
<dbReference type="Gene3D" id="3.40.190.290">
    <property type="match status" value="1"/>
</dbReference>
<dbReference type="Pfam" id="PF03466">
    <property type="entry name" value="LysR_substrate"/>
    <property type="match status" value="1"/>
</dbReference>
<protein>
    <submittedName>
        <fullName evidence="7">Transcriptional regulator, LysR family</fullName>
    </submittedName>
</protein>
<evidence type="ECO:0000256" key="4">
    <source>
        <dbReference type="ARBA" id="ARBA00023163"/>
    </source>
</evidence>
<dbReference type="PANTHER" id="PTHR30346">
    <property type="entry name" value="TRANSCRIPTIONAL DUAL REGULATOR HCAR-RELATED"/>
    <property type="match status" value="1"/>
</dbReference>
<evidence type="ECO:0000313" key="7">
    <source>
        <dbReference type="EMBL" id="ADG89269.1"/>
    </source>
</evidence>
<evidence type="ECO:0000256" key="1">
    <source>
        <dbReference type="ARBA" id="ARBA00009437"/>
    </source>
</evidence>
<dbReference type="OrthoDB" id="4131546at2"/>
<comment type="similarity">
    <text evidence="1">Belongs to the LysR transcriptional regulatory family.</text>
</comment>
<dbReference type="GO" id="GO:0003677">
    <property type="term" value="F:DNA binding"/>
    <property type="evidence" value="ECO:0007669"/>
    <property type="project" value="UniProtKB-KW"/>
</dbReference>
<evidence type="ECO:0000313" key="8">
    <source>
        <dbReference type="Proteomes" id="UP000006640"/>
    </source>
</evidence>
<evidence type="ECO:0000256" key="3">
    <source>
        <dbReference type="ARBA" id="ARBA00023125"/>
    </source>
</evidence>
<dbReference type="HOGENOM" id="CLU_039613_6_0_11"/>
<feature type="compositionally biased region" description="Basic and acidic residues" evidence="5">
    <location>
        <begin position="329"/>
        <end position="338"/>
    </location>
</feature>
<dbReference type="GO" id="GO:0003700">
    <property type="term" value="F:DNA-binding transcription factor activity"/>
    <property type="evidence" value="ECO:0007669"/>
    <property type="project" value="InterPro"/>
</dbReference>
<gene>
    <name evidence="7" type="ordered locus">Tbis_2567</name>
</gene>
<keyword evidence="3" id="KW-0238">DNA-binding</keyword>
<feature type="compositionally biased region" description="Pro residues" evidence="5">
    <location>
        <begin position="311"/>
        <end position="323"/>
    </location>
</feature>
<evidence type="ECO:0000256" key="2">
    <source>
        <dbReference type="ARBA" id="ARBA00023015"/>
    </source>
</evidence>
<dbReference type="Gene3D" id="1.10.10.10">
    <property type="entry name" value="Winged helix-like DNA-binding domain superfamily/Winged helix DNA-binding domain"/>
    <property type="match status" value="1"/>
</dbReference>
<keyword evidence="4" id="KW-0804">Transcription</keyword>
<dbReference type="SUPFAM" id="SSF53850">
    <property type="entry name" value="Periplasmic binding protein-like II"/>
    <property type="match status" value="1"/>
</dbReference>
<sequence>MLDIHRLALLCEFARRGSIAATAKALRYSPSAVSQQLATLEREAGAVLLDRTSRSAELTDAGWRLVEHAKRILELVEAAEADLSAHAGTPSGRVVVTAFPTGAMAFAPALARLLRRHRELSLRLRQSRSGLARREVESGEADIAVVDDWRPEPPEEPALAAFPLLRDPLVLVVPRHHPVADPAVPVDLAALRDEPWMVTPEGEPSRAAVERLLAPVGGTPPIAWEFEGLATILGLVAKGIGIAAVPALTLAAGPRGIAVRRLPGEPIERGVYAVTRRSAVRRPSVAAMLRALTAAARYLAGDIGHLRFAPAAPPHAPAGPSPAPGEASETEHGGHPVG</sequence>
<proteinExistence type="inferred from homology"/>
<dbReference type="InterPro" id="IPR005119">
    <property type="entry name" value="LysR_subst-bd"/>
</dbReference>
<evidence type="ECO:0000259" key="6">
    <source>
        <dbReference type="PROSITE" id="PS50931"/>
    </source>
</evidence>